<dbReference type="InterPro" id="IPR000953">
    <property type="entry name" value="Chromo/chromo_shadow_dom"/>
</dbReference>
<feature type="compositionally biased region" description="Polar residues" evidence="4">
    <location>
        <begin position="506"/>
        <end position="516"/>
    </location>
</feature>
<feature type="compositionally biased region" description="Polar residues" evidence="4">
    <location>
        <begin position="214"/>
        <end position="224"/>
    </location>
</feature>
<sequence length="1443" mass="163054">MFKNVGRRVSKDSTHSTSAVEDEDDSISLASTVSVQHDPDEEFEVEDILCETSDEDGKSTYLVKWERYPLYQCTWEPKDNLGDELMEMWREKKLRQEAGEEEAFDVRVFYAASEKAKEEKADRHRRRNAKRRKLGLPLTEPFDDSSSGSDLDHVRVESSGESSDEALEQEEPVSKDDQEPRSAKQSGTRPQSETKPKQKIFKGIAQPVPKSAKTIATTRESTSLEPKPKASSKSSSETPDRPSPPQPSSSKPRPERNLVTTTGYQGTARKPVDRPRPSTPNGLTRPLPKSTRIAPPTASRSTAAGGRKPLTAKRTAVKKNVSVNIFAEGKVRKPRKNLREAMADQTKAPKHFGKHRYRRLAEKGGRDKEDRPPDLSTAKIQLFRIKEIPTGRKLSASAAASSSTPILVPAGQTTRTQVEIEAETTAGLELNSDEPAPVNSQELSFRLKDPPPPTRKSSLAKPKSDGGQLKERKSVRFVPGHDETTIFQEPEQMDVDGLFAEPNHITPITPTHSTAHQRMPSPDPPPATASADESDDGVPRGNLNKRLLISEIPPFEVTFHDVPRDNHQLWAAHFGKQKSLELRLSCLAQTAAAQMKPPLFHRRLAKGAVTSENKEAMERLAQQLKTRLIGLFYSTRHYNLLIYPTKCEQWQIEWFGQEVATGLTAALCYVVFSSDMDCGSMLRPLSLPLVLPETNGKAVPTMTLLMSRLFKFDYDQLLPRKPQIPKIHKFFLAFPESGTGKATRSVVFQWLRSCNPDCHIYISSQPGSWDAFRASVAQSSGVVIIHETLMWSLRRFPKLSEYLIKKYDEYWCFTEPSEAYPLYPSMSLPESVAPGISQLRRILPFRTAILLTPSFLVSEPEHAREFLDWFLNRWGDSFYYRLVTASNIHEYLQDLAFECIDSRERLWEVGPGLGMSPIDIQFELNLRGHSLEDCGPRLQAGILASELHKIRTKKLDSSGGMDEDHSPLIYADPSIDPNDEQSLVNWFGWWSTLRADQFRKFHVIGSCSSIGYNKKGIRTVRIPKYLRTTINDPDAVAEVVQSEASQNLQVPAHELPPSDPASAAGGLELTGPFKSDLLYNDEGITIQSFLFSNFCAEVPAYIMRIYGYPVTWADPKMASSYGDLLLKHKKTIAEWFQYPYSFNTTCNTYTGLFYTISEEWDPRKPPTNLNPRWHPWLAIYRPVNADVRPWRRCELIIWDPLARKRFPGSQAPLECELTYMQQRVIQHVREHCEAKNKGTYLDHVWLGGFNCPSECESPYPLDMALKFIRTVVQDIREHLPTSEKQMPNKGFRKVLKEHPPAPNTMNSGGLDSDDDVVMDVDSNDGWNDEDQDVRIVFHPPRGTKLRPGSRSKCTNRLYEEARLAKARSSLDRMEFKFAPTLQWYEDQLAEGRGFEHINVQSWQDIFNTFQIGKGKSSKVTVAATAPKAPPNREDREGDVQMAG</sequence>
<feature type="region of interest" description="Disordered" evidence="4">
    <location>
        <begin position="505"/>
        <end position="542"/>
    </location>
</feature>
<dbReference type="Pfam" id="PF00385">
    <property type="entry name" value="Chromo"/>
    <property type="match status" value="1"/>
</dbReference>
<dbReference type="PROSITE" id="PS50013">
    <property type="entry name" value="CHROMO_2"/>
    <property type="match status" value="1"/>
</dbReference>
<comment type="caution">
    <text evidence="6">The sequence shown here is derived from an EMBL/GenBank/DDBJ whole genome shotgun (WGS) entry which is preliminary data.</text>
</comment>
<accession>A0AAN6SIA3</accession>
<feature type="compositionally biased region" description="Basic residues" evidence="4">
    <location>
        <begin position="348"/>
        <end position="358"/>
    </location>
</feature>
<reference evidence="6" key="2">
    <citation type="submission" date="2023-06" db="EMBL/GenBank/DDBJ databases">
        <authorList>
            <consortium name="Lawrence Berkeley National Laboratory"/>
            <person name="Mondo S.J."/>
            <person name="Hensen N."/>
            <person name="Bonometti L."/>
            <person name="Westerberg I."/>
            <person name="Brannstrom I.O."/>
            <person name="Guillou S."/>
            <person name="Cros-Aarteil S."/>
            <person name="Calhoun S."/>
            <person name="Haridas S."/>
            <person name="Kuo A."/>
            <person name="Pangilinan J."/>
            <person name="Riley R."/>
            <person name="Labutti K."/>
            <person name="Andreopoulos B."/>
            <person name="Lipzen A."/>
            <person name="Chen C."/>
            <person name="Yanf M."/>
            <person name="Daum C."/>
            <person name="Ng V."/>
            <person name="Clum A."/>
            <person name="Steindorff A."/>
            <person name="Ohm R."/>
            <person name="Martin F."/>
            <person name="Silar P."/>
            <person name="Natvig D."/>
            <person name="Lalanne C."/>
            <person name="Gautier V."/>
            <person name="Ament-Velasquez S.L."/>
            <person name="Kruys A."/>
            <person name="Hutchinson M.I."/>
            <person name="Powell A.J."/>
            <person name="Barry K."/>
            <person name="Miller A.N."/>
            <person name="Grigoriev I.V."/>
            <person name="Debuchy R."/>
            <person name="Gladieux P."/>
            <person name="Thoren M.H."/>
            <person name="Johannesson H."/>
        </authorList>
    </citation>
    <scope>NUCLEOTIDE SEQUENCE</scope>
    <source>
        <strain evidence="6">CBS 626.80</strain>
    </source>
</reference>
<name>A0AAN6SIA3_9PEZI</name>
<dbReference type="Gene3D" id="2.40.50.40">
    <property type="match status" value="1"/>
</dbReference>
<feature type="compositionally biased region" description="Basic residues" evidence="4">
    <location>
        <begin position="123"/>
        <end position="134"/>
    </location>
</feature>
<dbReference type="GO" id="GO:0006338">
    <property type="term" value="P:chromatin remodeling"/>
    <property type="evidence" value="ECO:0007669"/>
    <property type="project" value="UniProtKB-ARBA"/>
</dbReference>
<evidence type="ECO:0000256" key="1">
    <source>
        <dbReference type="ARBA" id="ARBA00004123"/>
    </source>
</evidence>
<keyword evidence="7" id="KW-1185">Reference proteome</keyword>
<dbReference type="CDD" id="cd18966">
    <property type="entry name" value="chromodomain"/>
    <property type="match status" value="1"/>
</dbReference>
<evidence type="ECO:0000259" key="5">
    <source>
        <dbReference type="PROSITE" id="PS50013"/>
    </source>
</evidence>
<organism evidence="6 7">
    <name type="scientific">Pseudoneurospora amorphoporcata</name>
    <dbReference type="NCBI Taxonomy" id="241081"/>
    <lineage>
        <taxon>Eukaryota</taxon>
        <taxon>Fungi</taxon>
        <taxon>Dikarya</taxon>
        <taxon>Ascomycota</taxon>
        <taxon>Pezizomycotina</taxon>
        <taxon>Sordariomycetes</taxon>
        <taxon>Sordariomycetidae</taxon>
        <taxon>Sordariales</taxon>
        <taxon>Sordariaceae</taxon>
        <taxon>Pseudoneurospora</taxon>
    </lineage>
</organism>
<feature type="region of interest" description="Disordered" evidence="4">
    <location>
        <begin position="1418"/>
        <end position="1443"/>
    </location>
</feature>
<protein>
    <recommendedName>
        <fullName evidence="5">Chromo domain-containing protein</fullName>
    </recommendedName>
</protein>
<dbReference type="Proteomes" id="UP001303222">
    <property type="component" value="Unassembled WGS sequence"/>
</dbReference>
<dbReference type="EMBL" id="MU859086">
    <property type="protein sequence ID" value="KAK3954680.1"/>
    <property type="molecule type" value="Genomic_DNA"/>
</dbReference>
<evidence type="ECO:0000256" key="4">
    <source>
        <dbReference type="SAM" id="MobiDB-lite"/>
    </source>
</evidence>
<dbReference type="InterPro" id="IPR051219">
    <property type="entry name" value="Heterochromatin_chromo-domain"/>
</dbReference>
<feature type="compositionally biased region" description="Basic and acidic residues" evidence="4">
    <location>
        <begin position="359"/>
        <end position="373"/>
    </location>
</feature>
<evidence type="ECO:0000256" key="2">
    <source>
        <dbReference type="ARBA" id="ARBA00011353"/>
    </source>
</evidence>
<dbReference type="InterPro" id="IPR016197">
    <property type="entry name" value="Chromo-like_dom_sf"/>
</dbReference>
<feature type="compositionally biased region" description="Basic and acidic residues" evidence="4">
    <location>
        <begin position="462"/>
        <end position="483"/>
    </location>
</feature>
<feature type="domain" description="Chromo" evidence="5">
    <location>
        <begin position="43"/>
        <end position="81"/>
    </location>
</feature>
<gene>
    <name evidence="6" type="ORF">QBC32DRAFT_311773</name>
</gene>
<feature type="compositionally biased region" description="Basic and acidic residues" evidence="4">
    <location>
        <begin position="1430"/>
        <end position="1443"/>
    </location>
</feature>
<evidence type="ECO:0000313" key="6">
    <source>
        <dbReference type="EMBL" id="KAK3954680.1"/>
    </source>
</evidence>
<proteinExistence type="predicted"/>
<feature type="compositionally biased region" description="Basic and acidic residues" evidence="4">
    <location>
        <begin position="172"/>
        <end position="182"/>
    </location>
</feature>
<feature type="compositionally biased region" description="Acidic residues" evidence="4">
    <location>
        <begin position="162"/>
        <end position="171"/>
    </location>
</feature>
<feature type="compositionally biased region" description="Polar residues" evidence="4">
    <location>
        <begin position="183"/>
        <end position="193"/>
    </location>
</feature>
<feature type="region of interest" description="Disordered" evidence="4">
    <location>
        <begin position="334"/>
        <end position="378"/>
    </location>
</feature>
<reference evidence="6" key="1">
    <citation type="journal article" date="2023" name="Mol. Phylogenet. Evol.">
        <title>Genome-scale phylogeny and comparative genomics of the fungal order Sordariales.</title>
        <authorList>
            <person name="Hensen N."/>
            <person name="Bonometti L."/>
            <person name="Westerberg I."/>
            <person name="Brannstrom I.O."/>
            <person name="Guillou S."/>
            <person name="Cros-Aarteil S."/>
            <person name="Calhoun S."/>
            <person name="Haridas S."/>
            <person name="Kuo A."/>
            <person name="Mondo S."/>
            <person name="Pangilinan J."/>
            <person name="Riley R."/>
            <person name="LaButti K."/>
            <person name="Andreopoulos B."/>
            <person name="Lipzen A."/>
            <person name="Chen C."/>
            <person name="Yan M."/>
            <person name="Daum C."/>
            <person name="Ng V."/>
            <person name="Clum A."/>
            <person name="Steindorff A."/>
            <person name="Ohm R.A."/>
            <person name="Martin F."/>
            <person name="Silar P."/>
            <person name="Natvig D.O."/>
            <person name="Lalanne C."/>
            <person name="Gautier V."/>
            <person name="Ament-Velasquez S.L."/>
            <person name="Kruys A."/>
            <person name="Hutchinson M.I."/>
            <person name="Powell A.J."/>
            <person name="Barry K."/>
            <person name="Miller A.N."/>
            <person name="Grigoriev I.V."/>
            <person name="Debuchy R."/>
            <person name="Gladieux P."/>
            <person name="Hiltunen Thoren M."/>
            <person name="Johannesson H."/>
        </authorList>
    </citation>
    <scope>NUCLEOTIDE SEQUENCE</scope>
    <source>
        <strain evidence="6">CBS 626.80</strain>
    </source>
</reference>
<feature type="region of interest" description="Disordered" evidence="4">
    <location>
        <begin position="1"/>
        <end position="29"/>
    </location>
</feature>
<evidence type="ECO:0000256" key="3">
    <source>
        <dbReference type="ARBA" id="ARBA00023242"/>
    </source>
</evidence>
<comment type="subcellular location">
    <subcellularLocation>
        <location evidence="1">Nucleus</location>
    </subcellularLocation>
</comment>
<dbReference type="InterPro" id="IPR023780">
    <property type="entry name" value="Chromo_domain"/>
</dbReference>
<comment type="subunit">
    <text evidence="2">Component of the NuA4 histone acetyltransferase complex.</text>
</comment>
<evidence type="ECO:0000313" key="7">
    <source>
        <dbReference type="Proteomes" id="UP001303222"/>
    </source>
</evidence>
<dbReference type="PROSITE" id="PS00598">
    <property type="entry name" value="CHROMO_1"/>
    <property type="match status" value="1"/>
</dbReference>
<feature type="region of interest" description="Disordered" evidence="4">
    <location>
        <begin position="396"/>
        <end position="483"/>
    </location>
</feature>
<dbReference type="GO" id="GO:0005634">
    <property type="term" value="C:nucleus"/>
    <property type="evidence" value="ECO:0007669"/>
    <property type="project" value="UniProtKB-SubCell"/>
</dbReference>
<dbReference type="InterPro" id="IPR023779">
    <property type="entry name" value="Chromodomain_CS"/>
</dbReference>
<dbReference type="PANTHER" id="PTHR22812">
    <property type="entry name" value="CHROMOBOX PROTEIN"/>
    <property type="match status" value="1"/>
</dbReference>
<feature type="region of interest" description="Disordered" evidence="4">
    <location>
        <begin position="115"/>
        <end position="316"/>
    </location>
</feature>
<dbReference type="SUPFAM" id="SSF54160">
    <property type="entry name" value="Chromo domain-like"/>
    <property type="match status" value="1"/>
</dbReference>
<dbReference type="SMART" id="SM00298">
    <property type="entry name" value="CHROMO"/>
    <property type="match status" value="1"/>
</dbReference>
<keyword evidence="3" id="KW-0539">Nucleus</keyword>